<dbReference type="Proteomes" id="UP000076630">
    <property type="component" value="Unassembled WGS sequence"/>
</dbReference>
<keyword evidence="3" id="KW-1185">Reference proteome</keyword>
<keyword evidence="1" id="KW-0732">Signal</keyword>
<organism evidence="2 3">
    <name type="scientific">Myroides marinus</name>
    <dbReference type="NCBI Taxonomy" id="703342"/>
    <lineage>
        <taxon>Bacteria</taxon>
        <taxon>Pseudomonadati</taxon>
        <taxon>Bacteroidota</taxon>
        <taxon>Flavobacteriia</taxon>
        <taxon>Flavobacteriales</taxon>
        <taxon>Flavobacteriaceae</taxon>
        <taxon>Myroides</taxon>
    </lineage>
</organism>
<dbReference type="OrthoDB" id="1420875at2"/>
<proteinExistence type="predicted"/>
<feature type="chain" id="PRO_5007846419" evidence="1">
    <location>
        <begin position="28"/>
        <end position="896"/>
    </location>
</feature>
<protein>
    <submittedName>
        <fullName evidence="2">Uncharacterized protein</fullName>
    </submittedName>
</protein>
<dbReference type="EMBL" id="LQNU01000103">
    <property type="protein sequence ID" value="KZE73800.1"/>
    <property type="molecule type" value="Genomic_DNA"/>
</dbReference>
<gene>
    <name evidence="2" type="ORF">AV926_18175</name>
</gene>
<dbReference type="AlphaFoldDB" id="A0A163USY0"/>
<name>A0A163USY0_9FLAO</name>
<accession>A0A163USY0</accession>
<reference evidence="2 3" key="1">
    <citation type="submission" date="2016-01" db="EMBL/GenBank/DDBJ databases">
        <title>Whole genome sequencing of Myroides marinus L41.</title>
        <authorList>
            <person name="Hong K.W."/>
        </authorList>
    </citation>
    <scope>NUCLEOTIDE SEQUENCE [LARGE SCALE GENOMIC DNA]</scope>
    <source>
        <strain evidence="2 3">L41</strain>
    </source>
</reference>
<feature type="signal peptide" evidence="1">
    <location>
        <begin position="1"/>
        <end position="27"/>
    </location>
</feature>
<evidence type="ECO:0000313" key="2">
    <source>
        <dbReference type="EMBL" id="KZE73800.1"/>
    </source>
</evidence>
<sequence length="896" mass="97991">MIMNKINNIMKQFAVILMLFLSISMVAQVTKSTGTRITDNMTEKALSKTAILDLDSSNKGFFMPRMNEAQRADLEKAIIEEGKKNTGLVIYNTDNDCIEYWHSETNKWRSLCGSLPPAEIVVDGTCENIVLNGFNHGGATDYTWQQGKPLDTTHTMIVPIKVNKVGTYTASAITDNGYFFSGEGQFQAVGNYFVTLKGAGTPIRGYDQNGTKKGDLVTINFNGVDSKECKNLEIKIVPADLKLTIKTDTYKAEGEYYVNESAAGIPSNKLSIKITVTSPGTATIIAYNRELGIKFSGTKKVENGVDQDFELLPVVGEAAPKLNDKASYDLVFGVNVVNESEVIAGKVATIVIEPTTISFKDTDIVYSKEPLYRGTALNDKHSITIPVSVDASGTTTLRLKDSTGKIEFVAKDVVLNKVKDGTKQNVVFIPTIKADAVTPDADSMTLTLSGDATRFKVTDNKPIVVPLNIKPVAYTIDCANIKPNRTAIPYNVPIKELYYIIVPVNVTVIGEYEINTVGSADGIKFSSTRNGVKQVFPKIGAYDVKLYAVDDDVIPTHKGNYSLEIVTNDGSGKNTCSNKFIAKVGFSDIKILYYHGDEFSKGSFFNAFINGNDPTKGEKRFGPKGVIVETGEVSISTFKVTRSSQTETQTNTPASRAALAKKINDGEFNLIVLEGPAILKSLDQQLYDAFLNYVKNDKAFYILTSAKAGEVGFKTYKETLLKQYSDYYSESDKLKYVGDVNLTVGLDFLDALNGDKSVLITPGSDGNSHVLHFEDMDVLKKWNGDKRFYSPYLTTGKSASLYNVTGAIAITSVGSEYETIVSSTRYTPTESASILLNHKKYGKFFWLVGSREGTVSSVFNSTTFTANGEPMSDSRNTIGPLMSNIFVHLISTIANE</sequence>
<evidence type="ECO:0000313" key="3">
    <source>
        <dbReference type="Proteomes" id="UP000076630"/>
    </source>
</evidence>
<evidence type="ECO:0000256" key="1">
    <source>
        <dbReference type="SAM" id="SignalP"/>
    </source>
</evidence>
<comment type="caution">
    <text evidence="2">The sequence shown here is derived from an EMBL/GenBank/DDBJ whole genome shotgun (WGS) entry which is preliminary data.</text>
</comment>